<proteinExistence type="predicted"/>
<keyword evidence="2 6" id="KW-0812">Transmembrane</keyword>
<keyword evidence="10" id="KW-1185">Reference proteome</keyword>
<dbReference type="SUPFAM" id="SSF90112">
    <property type="entry name" value="Neurotransmitter-gated ion-channel transmembrane pore"/>
    <property type="match status" value="1"/>
</dbReference>
<feature type="compositionally biased region" description="Basic and acidic residues" evidence="5">
    <location>
        <begin position="232"/>
        <end position="242"/>
    </location>
</feature>
<feature type="transmembrane region" description="Helical" evidence="6">
    <location>
        <begin position="166"/>
        <end position="193"/>
    </location>
</feature>
<dbReference type="Proteomes" id="UP000762676">
    <property type="component" value="Unassembled WGS sequence"/>
</dbReference>
<feature type="compositionally biased region" description="Low complexity" evidence="5">
    <location>
        <begin position="220"/>
        <end position="231"/>
    </location>
</feature>
<dbReference type="PANTHER" id="PTHR18945">
    <property type="entry name" value="NEUROTRANSMITTER GATED ION CHANNEL"/>
    <property type="match status" value="1"/>
</dbReference>
<feature type="region of interest" description="Disordered" evidence="5">
    <location>
        <begin position="220"/>
        <end position="311"/>
    </location>
</feature>
<evidence type="ECO:0000313" key="10">
    <source>
        <dbReference type="Proteomes" id="UP000762676"/>
    </source>
</evidence>
<evidence type="ECO:0000256" key="3">
    <source>
        <dbReference type="ARBA" id="ARBA00022989"/>
    </source>
</evidence>
<keyword evidence="4 6" id="KW-0472">Membrane</keyword>
<dbReference type="SUPFAM" id="SSF63712">
    <property type="entry name" value="Nicotinic receptor ligand binding domain-like"/>
    <property type="match status" value="1"/>
</dbReference>
<dbReference type="InterPro" id="IPR038050">
    <property type="entry name" value="Neuro_actylchol_rec"/>
</dbReference>
<feature type="transmembrane region" description="Helical" evidence="6">
    <location>
        <begin position="509"/>
        <end position="529"/>
    </location>
</feature>
<dbReference type="InterPro" id="IPR018000">
    <property type="entry name" value="Neurotransmitter_ion_chnl_CS"/>
</dbReference>
<dbReference type="PROSITE" id="PS00236">
    <property type="entry name" value="NEUROTR_ION_CHANNEL"/>
    <property type="match status" value="1"/>
</dbReference>
<feature type="transmembrane region" description="Helical" evidence="6">
    <location>
        <begin position="137"/>
        <end position="154"/>
    </location>
</feature>
<dbReference type="InterPro" id="IPR036719">
    <property type="entry name" value="Neuro-gated_channel_TM_sf"/>
</dbReference>
<keyword evidence="3 6" id="KW-1133">Transmembrane helix</keyword>
<evidence type="ECO:0000259" key="8">
    <source>
        <dbReference type="Pfam" id="PF02932"/>
    </source>
</evidence>
<evidence type="ECO:0000256" key="6">
    <source>
        <dbReference type="SAM" id="Phobius"/>
    </source>
</evidence>
<dbReference type="CDD" id="cd19051">
    <property type="entry name" value="LGIC_TM_cation"/>
    <property type="match status" value="1"/>
</dbReference>
<protein>
    <submittedName>
        <fullName evidence="9">Neuronal acetylcholine receptor subunit alpha-7</fullName>
    </submittedName>
</protein>
<dbReference type="GO" id="GO:0016020">
    <property type="term" value="C:membrane"/>
    <property type="evidence" value="ECO:0007669"/>
    <property type="project" value="UniProtKB-SubCell"/>
</dbReference>
<keyword evidence="9" id="KW-0675">Receptor</keyword>
<dbReference type="GO" id="GO:0005230">
    <property type="term" value="F:extracellular ligand-gated monoatomic ion channel activity"/>
    <property type="evidence" value="ECO:0007669"/>
    <property type="project" value="InterPro"/>
</dbReference>
<dbReference type="Pfam" id="PF02931">
    <property type="entry name" value="Neur_chan_LBD"/>
    <property type="match status" value="1"/>
</dbReference>
<evidence type="ECO:0000256" key="1">
    <source>
        <dbReference type="ARBA" id="ARBA00004141"/>
    </source>
</evidence>
<name>A0AAV4G9G2_9GAST</name>
<dbReference type="InterPro" id="IPR006029">
    <property type="entry name" value="Neurotrans-gated_channel_TM"/>
</dbReference>
<evidence type="ECO:0000259" key="7">
    <source>
        <dbReference type="Pfam" id="PF02931"/>
    </source>
</evidence>
<feature type="region of interest" description="Disordered" evidence="5">
    <location>
        <begin position="431"/>
        <end position="450"/>
    </location>
</feature>
<dbReference type="GO" id="GO:0004888">
    <property type="term" value="F:transmembrane signaling receptor activity"/>
    <property type="evidence" value="ECO:0007669"/>
    <property type="project" value="InterPro"/>
</dbReference>
<dbReference type="Gene3D" id="1.20.58.390">
    <property type="entry name" value="Neurotransmitter-gated ion-channel transmembrane domain"/>
    <property type="match status" value="1"/>
</dbReference>
<organism evidence="9 10">
    <name type="scientific">Elysia marginata</name>
    <dbReference type="NCBI Taxonomy" id="1093978"/>
    <lineage>
        <taxon>Eukaryota</taxon>
        <taxon>Metazoa</taxon>
        <taxon>Spiralia</taxon>
        <taxon>Lophotrochozoa</taxon>
        <taxon>Mollusca</taxon>
        <taxon>Gastropoda</taxon>
        <taxon>Heterobranchia</taxon>
        <taxon>Euthyneura</taxon>
        <taxon>Panpulmonata</taxon>
        <taxon>Sacoglossa</taxon>
        <taxon>Placobranchoidea</taxon>
        <taxon>Plakobranchidae</taxon>
        <taxon>Elysia</taxon>
    </lineage>
</organism>
<dbReference type="CDD" id="cd18989">
    <property type="entry name" value="LGIC_ECD_cation"/>
    <property type="match status" value="1"/>
</dbReference>
<evidence type="ECO:0000256" key="4">
    <source>
        <dbReference type="ARBA" id="ARBA00023136"/>
    </source>
</evidence>
<evidence type="ECO:0000313" key="9">
    <source>
        <dbReference type="EMBL" id="GFR82082.1"/>
    </source>
</evidence>
<dbReference type="AlphaFoldDB" id="A0AAV4G9G2"/>
<comment type="caution">
    <text evidence="9">The sequence shown here is derived from an EMBL/GenBank/DDBJ whole genome shotgun (WGS) entry which is preliminary data.</text>
</comment>
<gene>
    <name evidence="9" type="ORF">ElyMa_004088700</name>
</gene>
<dbReference type="InterPro" id="IPR036734">
    <property type="entry name" value="Neur_chan_lig-bd_sf"/>
</dbReference>
<evidence type="ECO:0000256" key="2">
    <source>
        <dbReference type="ARBA" id="ARBA00022692"/>
    </source>
</evidence>
<dbReference type="InterPro" id="IPR006201">
    <property type="entry name" value="Neur_channel"/>
</dbReference>
<feature type="domain" description="Neurotransmitter-gated ion-channel transmembrane" evidence="8">
    <location>
        <begin position="113"/>
        <end position="276"/>
    </location>
</feature>
<dbReference type="InterPro" id="IPR006202">
    <property type="entry name" value="Neur_chan_lig-bd"/>
</dbReference>
<feature type="compositionally biased region" description="Low complexity" evidence="5">
    <location>
        <begin position="287"/>
        <end position="296"/>
    </location>
</feature>
<feature type="transmembrane region" description="Helical" evidence="6">
    <location>
        <begin position="107"/>
        <end position="131"/>
    </location>
</feature>
<dbReference type="Gene3D" id="2.70.170.10">
    <property type="entry name" value="Neurotransmitter-gated ion-channel ligand-binding domain"/>
    <property type="match status" value="1"/>
</dbReference>
<feature type="region of interest" description="Disordered" evidence="5">
    <location>
        <begin position="328"/>
        <end position="361"/>
    </location>
</feature>
<feature type="domain" description="Neurotransmitter-gated ion-channel ligand-binding" evidence="7">
    <location>
        <begin position="3"/>
        <end position="105"/>
    </location>
</feature>
<evidence type="ECO:0000256" key="5">
    <source>
        <dbReference type="SAM" id="MobiDB-lite"/>
    </source>
</evidence>
<dbReference type="EMBL" id="BMAT01008308">
    <property type="protein sequence ID" value="GFR82082.1"/>
    <property type="molecule type" value="Genomic_DNA"/>
</dbReference>
<reference evidence="9 10" key="1">
    <citation type="journal article" date="2021" name="Elife">
        <title>Chloroplast acquisition without the gene transfer in kleptoplastic sea slugs, Plakobranchus ocellatus.</title>
        <authorList>
            <person name="Maeda T."/>
            <person name="Takahashi S."/>
            <person name="Yoshida T."/>
            <person name="Shimamura S."/>
            <person name="Takaki Y."/>
            <person name="Nagai Y."/>
            <person name="Toyoda A."/>
            <person name="Suzuki Y."/>
            <person name="Arimoto A."/>
            <person name="Ishii H."/>
            <person name="Satoh N."/>
            <person name="Nishiyama T."/>
            <person name="Hasebe M."/>
            <person name="Maruyama T."/>
            <person name="Minagawa J."/>
            <person name="Obokata J."/>
            <person name="Shigenobu S."/>
        </authorList>
    </citation>
    <scope>NUCLEOTIDE SEQUENCE [LARGE SCALE GENOMIC DNA]</scope>
</reference>
<dbReference type="Pfam" id="PF02932">
    <property type="entry name" value="Neur_chan_memb"/>
    <property type="match status" value="1"/>
</dbReference>
<sequence length="532" mass="59665">MLISVKSSGMVHWEPGIITETSCAVNIGKYPFDTQVCDIRFLTWMHTNKTLTVGPEIDKINMDALLPNGEWDITRTEAKEYRYPSTYRMGTDHTGVTFVVHLRRKRFFYVLNTIIPVVMLSCLNVLVFILPSDCGERMALAVTVLLAFTVYLGIISDNIPKTSESLSLLAIYLTSLLALSTASVVCAGIVLNIHYRDPSHPVPRLLKLIFSGIGVWTSSGLPSSKKSVSSNDSRRRENRRTTDSFYDERDENDHGSEKVYISTCGSPGRRRSSPTSLPHQESIRMRSSNSSDNSNSPVGDAEEFENSGEESHQILETTEMLAGSPPLLSASIAHDSSGNHVDMNDTHPSRNPRLAVKQYPPSHNNHQCFRFNYALKKKKFFYNEDSPSVCGNAREVKFSESRAGTGKRTSQPDNVRDREYNIVFENNKRQMRKASVVSHTSSAPDKNGEEKLRCQVQNNCSGNRYSSVPSEVHHLLHDSTSGGKNEANQSGDRPEVTWHDIGNSLDRSLFWIFFLFTNTVTVIILVLFVRDD</sequence>
<accession>A0AAV4G9G2</accession>
<comment type="subcellular location">
    <subcellularLocation>
        <location evidence="1">Membrane</location>
        <topology evidence="1">Multi-pass membrane protein</topology>
    </subcellularLocation>
</comment>